<accession>A0A5N5EHY7</accession>
<evidence type="ECO:0000313" key="1">
    <source>
        <dbReference type="EMBL" id="KAB2588192.1"/>
    </source>
</evidence>
<proteinExistence type="predicted"/>
<keyword evidence="2" id="KW-1185">Reference proteome</keyword>
<dbReference type="Proteomes" id="UP000326907">
    <property type="component" value="Unassembled WGS sequence"/>
</dbReference>
<evidence type="ECO:0000313" key="2">
    <source>
        <dbReference type="Proteomes" id="UP000326907"/>
    </source>
</evidence>
<sequence length="400" mass="45083">MREDEHEQKGGWAVLGGAHLLNRTAPPHDEDTLALVHVPGLEVTRPATTVTATWRSLGPTTVHVRTAGGAPLASGVLDGSDLWSHAMPAPALRELVGPAPGLIPLCYLAPYPGGYHVYAQIRFHPEDACFVRTTPEPVGAGPVEELRWLQPALRAHSDHHRALNNHRRYFRTHMAGIELEVKYTLDPAPDIWDASMSLLKALRDGELEGCRPEYRDEFQINHTENHLFDVTGPEEEIGYASFIPTVTAGHVLKRKWYTQDAFARREELTSGIDVRPDSFETYLRDQLGLEVMALPPFERVRYDIQCESMRTGHIFGIFLDRCSLLTAPDIVLSQCELEYLRSRSVLDTTDDELLPEMERIARWLGAHLAARGWATEPTYYSKRTFLRDVVAQRPDLSARR</sequence>
<organism evidence="1 2">
    <name type="scientific">Streptomyces arboris</name>
    <dbReference type="NCBI Taxonomy" id="2600619"/>
    <lineage>
        <taxon>Bacteria</taxon>
        <taxon>Bacillati</taxon>
        <taxon>Actinomycetota</taxon>
        <taxon>Actinomycetes</taxon>
        <taxon>Kitasatosporales</taxon>
        <taxon>Streptomycetaceae</taxon>
        <taxon>Streptomyces</taxon>
    </lineage>
</organism>
<comment type="caution">
    <text evidence="1">The sequence shown here is derived from an EMBL/GenBank/DDBJ whole genome shotgun (WGS) entry which is preliminary data.</text>
</comment>
<reference evidence="1 2" key="1">
    <citation type="submission" date="2019-09" db="EMBL/GenBank/DDBJ databases">
        <authorList>
            <person name="Liu P."/>
        </authorList>
    </citation>
    <scope>NUCLEOTIDE SEQUENCE [LARGE SCALE GENOMIC DNA]</scope>
    <source>
        <strain evidence="1 2">TRM68085</strain>
    </source>
</reference>
<protein>
    <submittedName>
        <fullName evidence="1">Uncharacterized protein</fullName>
    </submittedName>
</protein>
<dbReference type="EMBL" id="VYUA01000056">
    <property type="protein sequence ID" value="KAB2588192.1"/>
    <property type="molecule type" value="Genomic_DNA"/>
</dbReference>
<dbReference type="RefSeq" id="WP_151513638.1">
    <property type="nucleotide sequence ID" value="NZ_VYUA01000056.1"/>
</dbReference>
<dbReference type="AlphaFoldDB" id="A0A5N5EHY7"/>
<name>A0A5N5EHY7_9ACTN</name>
<gene>
    <name evidence="1" type="ORF">F5983_33715</name>
</gene>